<name>A0ABW2AVK6_9MICO</name>
<keyword evidence="4" id="KW-0808">Transferase</keyword>
<evidence type="ECO:0000313" key="5">
    <source>
        <dbReference type="Proteomes" id="UP001596356"/>
    </source>
</evidence>
<dbReference type="Pfam" id="PF01041">
    <property type="entry name" value="DegT_DnrJ_EryC1"/>
    <property type="match status" value="1"/>
</dbReference>
<dbReference type="Gene3D" id="3.40.640.10">
    <property type="entry name" value="Type I PLP-dependent aspartate aminotransferase-like (Major domain)"/>
    <property type="match status" value="1"/>
</dbReference>
<dbReference type="SUPFAM" id="SSF53383">
    <property type="entry name" value="PLP-dependent transferases"/>
    <property type="match status" value="1"/>
</dbReference>
<evidence type="ECO:0000256" key="1">
    <source>
        <dbReference type="ARBA" id="ARBA00022898"/>
    </source>
</evidence>
<dbReference type="InterPro" id="IPR015421">
    <property type="entry name" value="PyrdxlP-dep_Trfase_major"/>
</dbReference>
<protein>
    <submittedName>
        <fullName evidence="4">DegT/DnrJ/EryC1/StrS family aminotransferase</fullName>
    </submittedName>
</protein>
<evidence type="ECO:0000256" key="2">
    <source>
        <dbReference type="ARBA" id="ARBA00037999"/>
    </source>
</evidence>
<dbReference type="Gene3D" id="3.90.1150.10">
    <property type="entry name" value="Aspartate Aminotransferase, domain 1"/>
    <property type="match status" value="1"/>
</dbReference>
<dbReference type="EMBL" id="JBHSWJ010000002">
    <property type="protein sequence ID" value="MFC6714663.1"/>
    <property type="molecule type" value="Genomic_DNA"/>
</dbReference>
<dbReference type="InterPro" id="IPR015422">
    <property type="entry name" value="PyrdxlP-dep_Trfase_small"/>
</dbReference>
<keyword evidence="4" id="KW-0032">Aminotransferase</keyword>
<dbReference type="Proteomes" id="UP001596356">
    <property type="component" value="Unassembled WGS sequence"/>
</dbReference>
<accession>A0ABW2AVK6</accession>
<reference evidence="5" key="1">
    <citation type="journal article" date="2019" name="Int. J. Syst. Evol. Microbiol.">
        <title>The Global Catalogue of Microorganisms (GCM) 10K type strain sequencing project: providing services to taxonomists for standard genome sequencing and annotation.</title>
        <authorList>
            <consortium name="The Broad Institute Genomics Platform"/>
            <consortium name="The Broad Institute Genome Sequencing Center for Infectious Disease"/>
            <person name="Wu L."/>
            <person name="Ma J."/>
        </authorList>
    </citation>
    <scope>NUCLEOTIDE SEQUENCE [LARGE SCALE GENOMIC DNA]</scope>
    <source>
        <strain evidence="5">NBRC 106593</strain>
    </source>
</reference>
<dbReference type="PIRSF" id="PIRSF000390">
    <property type="entry name" value="PLP_StrS"/>
    <property type="match status" value="1"/>
</dbReference>
<dbReference type="PANTHER" id="PTHR30244">
    <property type="entry name" value="TRANSAMINASE"/>
    <property type="match status" value="1"/>
</dbReference>
<comment type="caution">
    <text evidence="4">The sequence shown here is derived from an EMBL/GenBank/DDBJ whole genome shotgun (WGS) entry which is preliminary data.</text>
</comment>
<evidence type="ECO:0000313" key="4">
    <source>
        <dbReference type="EMBL" id="MFC6714663.1"/>
    </source>
</evidence>
<dbReference type="InterPro" id="IPR000653">
    <property type="entry name" value="DegT/StrS_aminotransferase"/>
</dbReference>
<dbReference type="GO" id="GO:0008483">
    <property type="term" value="F:transaminase activity"/>
    <property type="evidence" value="ECO:0007669"/>
    <property type="project" value="UniProtKB-KW"/>
</dbReference>
<sequence>MNQPVPLVDLRAQMAEVKDAVGADILQALETAGFIGGPQVSAFEAEYADYVGVKHCVGVGNGTDAVEFALRALGVDRDDEVIVPANTFIATAEAVRRAGATPVFVDVDDESLLVSPLEVSKALTRRTKAIVPVHLYGRLADVEAIAHVAPGIPVVEDAAQSQGARRDGRVSGSFGRVAATSFYPGKNLGAAGDAGAVTTDDDEMARRLRSLTNHGSAKKYVHDELGFNSRLDAVQAIALRHKLRRLDAWNAARRSIAERYHEMLSGVEDVRLPETGVGDAHVWHLYVVRVPHRDTVLERLNAAGIGAALHYPVPVHLTAPFAACADGPGSFPVAEQAAGEILSLPMYPHLTPAQQEQVVDALVAALAS</sequence>
<dbReference type="InterPro" id="IPR015424">
    <property type="entry name" value="PyrdxlP-dep_Trfase"/>
</dbReference>
<proteinExistence type="inferred from homology"/>
<comment type="similarity">
    <text evidence="2 3">Belongs to the DegT/DnrJ/EryC1 family.</text>
</comment>
<organism evidence="4 5">
    <name type="scientific">Branchiibius cervicis</name>
    <dbReference type="NCBI Taxonomy" id="908252"/>
    <lineage>
        <taxon>Bacteria</taxon>
        <taxon>Bacillati</taxon>
        <taxon>Actinomycetota</taxon>
        <taxon>Actinomycetes</taxon>
        <taxon>Micrococcales</taxon>
        <taxon>Dermacoccaceae</taxon>
        <taxon>Branchiibius</taxon>
    </lineage>
</organism>
<gene>
    <name evidence="4" type="ORF">ACFQBT_12880</name>
</gene>
<keyword evidence="1 3" id="KW-0663">Pyridoxal phosphate</keyword>
<dbReference type="CDD" id="cd00616">
    <property type="entry name" value="AHBA_syn"/>
    <property type="match status" value="1"/>
</dbReference>
<evidence type="ECO:0000256" key="3">
    <source>
        <dbReference type="RuleBase" id="RU004508"/>
    </source>
</evidence>
<keyword evidence="5" id="KW-1185">Reference proteome</keyword>
<dbReference type="PANTHER" id="PTHR30244:SF36">
    <property type="entry name" value="3-OXO-GLUCOSE-6-PHOSPHATE:GLUTAMATE AMINOTRANSFERASE"/>
    <property type="match status" value="1"/>
</dbReference>
<dbReference type="RefSeq" id="WP_377823229.1">
    <property type="nucleotide sequence ID" value="NZ_JBHSWJ010000002.1"/>
</dbReference>